<keyword evidence="3" id="KW-0687">Ribonucleoprotein</keyword>
<dbReference type="GO" id="GO:0005840">
    <property type="term" value="C:ribosome"/>
    <property type="evidence" value="ECO:0007669"/>
    <property type="project" value="UniProtKB-KW"/>
</dbReference>
<dbReference type="InterPro" id="IPR005813">
    <property type="entry name" value="Ribosomal_bL20"/>
</dbReference>
<dbReference type="PANTHER" id="PTHR10986">
    <property type="entry name" value="39S RIBOSOMAL PROTEIN L20"/>
    <property type="match status" value="1"/>
</dbReference>
<evidence type="ECO:0000313" key="5">
    <source>
        <dbReference type="RefSeq" id="XP_026292539.1"/>
    </source>
</evidence>
<evidence type="ECO:0000256" key="3">
    <source>
        <dbReference type="ARBA" id="ARBA00023274"/>
    </source>
</evidence>
<dbReference type="Gene3D" id="1.10.1900.20">
    <property type="entry name" value="Ribosomal protein L20"/>
    <property type="match status" value="1"/>
</dbReference>
<dbReference type="KEGG" id="foc:113216918"/>
<gene>
    <name evidence="5" type="primary">LOC113216918</name>
</gene>
<keyword evidence="4" id="KW-1185">Reference proteome</keyword>
<dbReference type="OrthoDB" id="10251781at2759"/>
<accession>A0A6J1TGD0</accession>
<protein>
    <submittedName>
        <fullName evidence="5">50S ribosomal protein L20</fullName>
    </submittedName>
</protein>
<evidence type="ECO:0000256" key="1">
    <source>
        <dbReference type="ARBA" id="ARBA00007698"/>
    </source>
</evidence>
<dbReference type="GO" id="GO:0006412">
    <property type="term" value="P:translation"/>
    <property type="evidence" value="ECO:0007669"/>
    <property type="project" value="InterPro"/>
</dbReference>
<dbReference type="PRINTS" id="PR00062">
    <property type="entry name" value="RIBOSOMALL20"/>
</dbReference>
<dbReference type="CTD" id="55052"/>
<dbReference type="RefSeq" id="XP_026292539.1">
    <property type="nucleotide sequence ID" value="XM_026436754.2"/>
</dbReference>
<dbReference type="GeneID" id="113216918"/>
<keyword evidence="2 5" id="KW-0689">Ribosomal protein</keyword>
<name>A0A6J1TGD0_FRAOC</name>
<evidence type="ECO:0000256" key="2">
    <source>
        <dbReference type="ARBA" id="ARBA00022980"/>
    </source>
</evidence>
<dbReference type="GO" id="GO:1990904">
    <property type="term" value="C:ribonucleoprotein complex"/>
    <property type="evidence" value="ECO:0007669"/>
    <property type="project" value="UniProtKB-KW"/>
</dbReference>
<dbReference type="SUPFAM" id="SSF74731">
    <property type="entry name" value="Ribosomal protein L20"/>
    <property type="match status" value="1"/>
</dbReference>
<dbReference type="AlphaFoldDB" id="A0A6J1TGD0"/>
<comment type="similarity">
    <text evidence="1">Belongs to the bacterial ribosomal protein bL20 family.</text>
</comment>
<dbReference type="GO" id="GO:0019843">
    <property type="term" value="F:rRNA binding"/>
    <property type="evidence" value="ECO:0007669"/>
    <property type="project" value="InterPro"/>
</dbReference>
<dbReference type="Proteomes" id="UP000504606">
    <property type="component" value="Unplaced"/>
</dbReference>
<evidence type="ECO:0000313" key="4">
    <source>
        <dbReference type="Proteomes" id="UP000504606"/>
    </source>
</evidence>
<dbReference type="GO" id="GO:0003735">
    <property type="term" value="F:structural constituent of ribosome"/>
    <property type="evidence" value="ECO:0007669"/>
    <property type="project" value="InterPro"/>
</dbReference>
<dbReference type="Gene3D" id="6.10.160.10">
    <property type="match status" value="1"/>
</dbReference>
<dbReference type="Pfam" id="PF00453">
    <property type="entry name" value="Ribosomal_L20"/>
    <property type="match status" value="1"/>
</dbReference>
<proteinExistence type="inferred from homology"/>
<sequence length="159" mass="18439">MFWTSVLSFKFNPNRIYNPGPTKFWRRRKVFRLSAAFFGRRRNCWRLAIQGVNKSMLHAACGRKQRSRDLMKLHAQRVFSGAEEIGMHMAVYRKGLECSKVCLSNRSLSDLAIWEPRTFKALGHFAWNNYAAQGFGDIRKLGNPPEGVFLRGLQNPKKM</sequence>
<dbReference type="InterPro" id="IPR035566">
    <property type="entry name" value="Ribosomal_protein_bL20_C"/>
</dbReference>
<organism evidence="4 5">
    <name type="scientific">Frankliniella occidentalis</name>
    <name type="common">Western flower thrips</name>
    <name type="synonym">Euthrips occidentalis</name>
    <dbReference type="NCBI Taxonomy" id="133901"/>
    <lineage>
        <taxon>Eukaryota</taxon>
        <taxon>Metazoa</taxon>
        <taxon>Ecdysozoa</taxon>
        <taxon>Arthropoda</taxon>
        <taxon>Hexapoda</taxon>
        <taxon>Insecta</taxon>
        <taxon>Pterygota</taxon>
        <taxon>Neoptera</taxon>
        <taxon>Paraneoptera</taxon>
        <taxon>Thysanoptera</taxon>
        <taxon>Terebrantia</taxon>
        <taxon>Thripoidea</taxon>
        <taxon>Thripidae</taxon>
        <taxon>Frankliniella</taxon>
    </lineage>
</organism>
<reference evidence="5" key="1">
    <citation type="submission" date="2025-08" db="UniProtKB">
        <authorList>
            <consortium name="RefSeq"/>
        </authorList>
    </citation>
    <scope>IDENTIFICATION</scope>
    <source>
        <tissue evidence="5">Whole organism</tissue>
    </source>
</reference>